<dbReference type="GO" id="GO:0005737">
    <property type="term" value="C:cytoplasm"/>
    <property type="evidence" value="ECO:0007669"/>
    <property type="project" value="UniProtKB-SubCell"/>
</dbReference>
<dbReference type="CDD" id="cd16962">
    <property type="entry name" value="RuvC"/>
    <property type="match status" value="1"/>
</dbReference>
<evidence type="ECO:0000256" key="11">
    <source>
        <dbReference type="ARBA" id="ARBA00023204"/>
    </source>
</evidence>
<comment type="subunit">
    <text evidence="13">Homodimer which binds Holliday junction (HJ) DNA. The HJ becomes 2-fold symmetrical on binding to RuvC with unstacked arms; it has a different conformation from HJ DNA in complex with RuvA. In the full resolvosome a probable DNA-RuvA(4)-RuvB(12)-RuvC(2) complex forms which resolves the HJ.</text>
</comment>
<keyword evidence="2 13" id="KW-0963">Cytoplasm</keyword>
<dbReference type="SUPFAM" id="SSF53098">
    <property type="entry name" value="Ribonuclease H-like"/>
    <property type="match status" value="1"/>
</dbReference>
<keyword evidence="11 13" id="KW-0234">DNA repair</keyword>
<dbReference type="PRINTS" id="PR00696">
    <property type="entry name" value="RSOLVASERUVC"/>
</dbReference>
<evidence type="ECO:0000256" key="3">
    <source>
        <dbReference type="ARBA" id="ARBA00022722"/>
    </source>
</evidence>
<evidence type="ECO:0000256" key="5">
    <source>
        <dbReference type="ARBA" id="ARBA00022759"/>
    </source>
</evidence>
<dbReference type="EC" id="3.1.21.10" evidence="13 14"/>
<keyword evidence="9 13" id="KW-0238">DNA-binding</keyword>
<comment type="similarity">
    <text evidence="1 13">Belongs to the RuvC family.</text>
</comment>
<dbReference type="Gene3D" id="3.30.420.10">
    <property type="entry name" value="Ribonuclease H-like superfamily/Ribonuclease H"/>
    <property type="match status" value="1"/>
</dbReference>
<protein>
    <recommendedName>
        <fullName evidence="13 14">Crossover junction endodeoxyribonuclease RuvC</fullName>
        <ecNumber evidence="13 14">3.1.21.10</ecNumber>
    </recommendedName>
    <alternativeName>
        <fullName evidence="13">Holliday junction nuclease RuvC</fullName>
    </alternativeName>
    <alternativeName>
        <fullName evidence="13">Holliday junction resolvase RuvC</fullName>
    </alternativeName>
</protein>
<dbReference type="GO" id="GO:0003677">
    <property type="term" value="F:DNA binding"/>
    <property type="evidence" value="ECO:0007669"/>
    <property type="project" value="UniProtKB-KW"/>
</dbReference>
<dbReference type="OrthoDB" id="9805499at2"/>
<evidence type="ECO:0000256" key="7">
    <source>
        <dbReference type="ARBA" id="ARBA00022801"/>
    </source>
</evidence>
<keyword evidence="7 13" id="KW-0378">Hydrolase</keyword>
<evidence type="ECO:0000256" key="9">
    <source>
        <dbReference type="ARBA" id="ARBA00023125"/>
    </source>
</evidence>
<feature type="active site" evidence="13">
    <location>
        <position position="7"/>
    </location>
</feature>
<dbReference type="NCBIfam" id="TIGR00228">
    <property type="entry name" value="ruvC"/>
    <property type="match status" value="1"/>
</dbReference>
<keyword evidence="5 13" id="KW-0255">Endonuclease</keyword>
<proteinExistence type="inferred from homology"/>
<feature type="binding site" evidence="13">
    <location>
        <position position="134"/>
    </location>
    <ligand>
        <name>Mg(2+)</name>
        <dbReference type="ChEBI" id="CHEBI:18420"/>
        <label>1</label>
    </ligand>
</feature>
<dbReference type="HAMAP" id="MF_00034">
    <property type="entry name" value="RuvC"/>
    <property type="match status" value="1"/>
</dbReference>
<evidence type="ECO:0000256" key="1">
    <source>
        <dbReference type="ARBA" id="ARBA00009518"/>
    </source>
</evidence>
<dbReference type="Pfam" id="PF02075">
    <property type="entry name" value="RuvC"/>
    <property type="match status" value="1"/>
</dbReference>
<comment type="function">
    <text evidence="13">The RuvA-RuvB-RuvC complex processes Holliday junction (HJ) DNA during genetic recombination and DNA repair. Endonuclease that resolves HJ intermediates. Cleaves cruciform DNA by making single-stranded nicks across the HJ at symmetrical positions within the homologous arms, yielding a 5'-phosphate and a 3'-hydroxyl group; requires a central core of homology in the junction. The consensus cleavage sequence is 5'-(A/T)TT(C/G)-3'. Cleavage occurs on the 3'-side of the TT dinucleotide at the point of strand exchange. HJ branch migration catalyzed by RuvA-RuvB allows RuvC to scan DNA until it finds its consensus sequence, where it cleaves and resolves the cruciform DNA.</text>
</comment>
<evidence type="ECO:0000256" key="6">
    <source>
        <dbReference type="ARBA" id="ARBA00022763"/>
    </source>
</evidence>
<dbReference type="AlphaFoldDB" id="A0A3E1K565"/>
<comment type="caution">
    <text evidence="15">The sequence shown here is derived from an EMBL/GenBank/DDBJ whole genome shotgun (WGS) entry which is preliminary data.</text>
</comment>
<comment type="cofactor">
    <cofactor evidence="13">
        <name>Mg(2+)</name>
        <dbReference type="ChEBI" id="CHEBI:18420"/>
    </cofactor>
    <text evidence="13">Binds 2 Mg(2+) ion per subunit.</text>
</comment>
<evidence type="ECO:0000256" key="4">
    <source>
        <dbReference type="ARBA" id="ARBA00022723"/>
    </source>
</evidence>
<dbReference type="GO" id="GO:0000287">
    <property type="term" value="F:magnesium ion binding"/>
    <property type="evidence" value="ECO:0007669"/>
    <property type="project" value="UniProtKB-UniRule"/>
</dbReference>
<dbReference type="EMBL" id="QUZK01000052">
    <property type="protein sequence ID" value="RFF29056.1"/>
    <property type="molecule type" value="Genomic_DNA"/>
</dbReference>
<dbReference type="InterPro" id="IPR012337">
    <property type="entry name" value="RNaseH-like_sf"/>
</dbReference>
<dbReference type="GO" id="GO:0008821">
    <property type="term" value="F:crossover junction DNA endonuclease activity"/>
    <property type="evidence" value="ECO:0007669"/>
    <property type="project" value="UniProtKB-UniRule"/>
</dbReference>
<dbReference type="InterPro" id="IPR036397">
    <property type="entry name" value="RNaseH_sf"/>
</dbReference>
<keyword evidence="3 13" id="KW-0540">Nuclease</keyword>
<feature type="active site" evidence="13">
    <location>
        <position position="62"/>
    </location>
</feature>
<evidence type="ECO:0000256" key="8">
    <source>
        <dbReference type="ARBA" id="ARBA00022842"/>
    </source>
</evidence>
<feature type="binding site" evidence="13">
    <location>
        <position position="62"/>
    </location>
    <ligand>
        <name>Mg(2+)</name>
        <dbReference type="ChEBI" id="CHEBI:18420"/>
        <label>2</label>
    </ligand>
</feature>
<keyword evidence="4 13" id="KW-0479">Metal-binding</keyword>
<name>A0A3E1K565_9GAMM</name>
<evidence type="ECO:0000256" key="14">
    <source>
        <dbReference type="NCBIfam" id="TIGR00228"/>
    </source>
</evidence>
<evidence type="ECO:0000256" key="2">
    <source>
        <dbReference type="ARBA" id="ARBA00022490"/>
    </source>
</evidence>
<evidence type="ECO:0000256" key="12">
    <source>
        <dbReference type="ARBA" id="ARBA00029354"/>
    </source>
</evidence>
<comment type="catalytic activity">
    <reaction evidence="12 13">
        <text>Endonucleolytic cleavage at a junction such as a reciprocal single-stranded crossover between two homologous DNA duplexes (Holliday junction).</text>
        <dbReference type="EC" id="3.1.21.10"/>
    </reaction>
</comment>
<gene>
    <name evidence="13 15" type="primary">ruvC</name>
    <name evidence="15" type="ORF">DZC52_14465</name>
</gene>
<reference evidence="15 16" key="1">
    <citation type="submission" date="2018-08" db="EMBL/GenBank/DDBJ databases">
        <title>Wenzhouxiangella salilacus sp. nov., a novel bacterium isolated from a saline lake in Xinjiang Province, China.</title>
        <authorList>
            <person name="Han S."/>
        </authorList>
    </citation>
    <scope>NUCLEOTIDE SEQUENCE [LARGE SCALE GENOMIC DNA]</scope>
    <source>
        <strain evidence="15 16">XDB06</strain>
    </source>
</reference>
<keyword evidence="16" id="KW-1185">Reference proteome</keyword>
<accession>A0A3E1K565</accession>
<dbReference type="InterPro" id="IPR002176">
    <property type="entry name" value="X-over_junc_endoDNase_RuvC"/>
</dbReference>
<keyword evidence="8 13" id="KW-0460">Magnesium</keyword>
<dbReference type="GO" id="GO:0006310">
    <property type="term" value="P:DNA recombination"/>
    <property type="evidence" value="ECO:0007669"/>
    <property type="project" value="UniProtKB-UniRule"/>
</dbReference>
<keyword evidence="10 13" id="KW-0233">DNA recombination</keyword>
<evidence type="ECO:0000313" key="15">
    <source>
        <dbReference type="EMBL" id="RFF29056.1"/>
    </source>
</evidence>
<dbReference type="GO" id="GO:0048476">
    <property type="term" value="C:Holliday junction resolvase complex"/>
    <property type="evidence" value="ECO:0007669"/>
    <property type="project" value="UniProtKB-UniRule"/>
</dbReference>
<sequence length="162" mass="17341">MRILGLDPGSRKTGVGIIDGERLVHAETLRLGDGPMPERLGLIFSELRRLIAEHRPDVAAVETVFMSRNAQSAIKLGQARGAAICAAVEAGLEVHEYAPTAIKQAIVGRGRAGKEQVQHMVRAILKLDFDPGEDAHDALAAALCHHHTAQTASRLPPGVVLR</sequence>
<comment type="subcellular location">
    <subcellularLocation>
        <location evidence="13">Cytoplasm</location>
    </subcellularLocation>
</comment>
<dbReference type="GO" id="GO:0006281">
    <property type="term" value="P:DNA repair"/>
    <property type="evidence" value="ECO:0007669"/>
    <property type="project" value="UniProtKB-UniRule"/>
</dbReference>
<dbReference type="RefSeq" id="WP_116651862.1">
    <property type="nucleotide sequence ID" value="NZ_QUZK01000052.1"/>
</dbReference>
<evidence type="ECO:0000313" key="16">
    <source>
        <dbReference type="Proteomes" id="UP000260351"/>
    </source>
</evidence>
<dbReference type="Proteomes" id="UP000260351">
    <property type="component" value="Unassembled WGS sequence"/>
</dbReference>
<dbReference type="FunFam" id="3.30.420.10:FF:000002">
    <property type="entry name" value="Crossover junction endodeoxyribonuclease RuvC"/>
    <property type="match status" value="1"/>
</dbReference>
<feature type="active site" evidence="13">
    <location>
        <position position="134"/>
    </location>
</feature>
<feature type="binding site" evidence="13">
    <location>
        <position position="7"/>
    </location>
    <ligand>
        <name>Mg(2+)</name>
        <dbReference type="ChEBI" id="CHEBI:18420"/>
        <label>1</label>
    </ligand>
</feature>
<evidence type="ECO:0000256" key="13">
    <source>
        <dbReference type="HAMAP-Rule" id="MF_00034"/>
    </source>
</evidence>
<dbReference type="PANTHER" id="PTHR30194:SF3">
    <property type="entry name" value="CROSSOVER JUNCTION ENDODEOXYRIBONUCLEASE RUVC"/>
    <property type="match status" value="1"/>
</dbReference>
<organism evidence="15 16">
    <name type="scientific">Wenzhouxiangella sediminis</name>
    <dbReference type="NCBI Taxonomy" id="1792836"/>
    <lineage>
        <taxon>Bacteria</taxon>
        <taxon>Pseudomonadati</taxon>
        <taxon>Pseudomonadota</taxon>
        <taxon>Gammaproteobacteria</taxon>
        <taxon>Chromatiales</taxon>
        <taxon>Wenzhouxiangellaceae</taxon>
        <taxon>Wenzhouxiangella</taxon>
    </lineage>
</organism>
<dbReference type="PANTHER" id="PTHR30194">
    <property type="entry name" value="CROSSOVER JUNCTION ENDODEOXYRIBONUCLEASE RUVC"/>
    <property type="match status" value="1"/>
</dbReference>
<evidence type="ECO:0000256" key="10">
    <source>
        <dbReference type="ARBA" id="ARBA00023172"/>
    </source>
</evidence>
<keyword evidence="6 13" id="KW-0227">DNA damage</keyword>